<dbReference type="Gene3D" id="1.20.5.500">
    <property type="entry name" value="Single helix bin"/>
    <property type="match status" value="1"/>
</dbReference>
<sequence>MSFSSRSYGTYGYRALSMYGGAGGQGARISTSSRGSLYGSVWGLNLADGLDLHISTNEKVTMQNLNNRLASYMQEVHSLEKKNAKLEKNIAEWYESHNIIFCDHTDFLEKVKDLREQIEYITKCNAKTVLDIDNFRLASKDFQMMYETERNMHVVLEEDTTCIRKVLDEMTFFRSDLELQYESLKEEFIMLKMNHEQEMAEVREQATQVNVSVDAAPSTDLNKALSEIRQHYEALTAKNRSDLEMWFQSKISTVEQDVVTHSEELHYSKTELKELKSTFQTLQVELQTHHSMRMSNEESLAETEAQYSEQLAELQRTINNLELQLYHIHSDMTSNKREYDILLGLKNHLEREITEYRLLLEGEKSEHQIAHKTTTVVETLVD</sequence>
<dbReference type="InterPro" id="IPR002957">
    <property type="entry name" value="Keratin_I"/>
</dbReference>
<dbReference type="PANTHER" id="PTHR23239:SF367">
    <property type="entry name" value="KERATIN 15-RELATED"/>
    <property type="match status" value="1"/>
</dbReference>
<feature type="coiled-coil region" evidence="3">
    <location>
        <begin position="62"/>
        <end position="96"/>
    </location>
</feature>
<evidence type="ECO:0000313" key="6">
    <source>
        <dbReference type="Proteomes" id="UP001501920"/>
    </source>
</evidence>
<dbReference type="PROSITE" id="PS51842">
    <property type="entry name" value="IF_ROD_2"/>
    <property type="match status" value="1"/>
</dbReference>
<keyword evidence="6" id="KW-1185">Reference proteome</keyword>
<evidence type="ECO:0000256" key="3">
    <source>
        <dbReference type="SAM" id="Coils"/>
    </source>
</evidence>
<dbReference type="Pfam" id="PF00038">
    <property type="entry name" value="Filament"/>
    <property type="match status" value="1"/>
</dbReference>
<accession>A0AAR2KX24</accession>
<dbReference type="GO" id="GO:0005882">
    <property type="term" value="C:intermediate filament"/>
    <property type="evidence" value="ECO:0007669"/>
    <property type="project" value="UniProtKB-KW"/>
</dbReference>
<dbReference type="GO" id="GO:0005198">
    <property type="term" value="F:structural molecule activity"/>
    <property type="evidence" value="ECO:0007669"/>
    <property type="project" value="InterPro"/>
</dbReference>
<keyword evidence="1" id="KW-0403">Intermediate filament</keyword>
<dbReference type="CTD" id="100124615"/>
<dbReference type="InterPro" id="IPR039008">
    <property type="entry name" value="IF_rod_dom"/>
</dbReference>
<dbReference type="Proteomes" id="UP001501920">
    <property type="component" value="Chromosome 15"/>
</dbReference>
<feature type="domain" description="IF rod" evidence="4">
    <location>
        <begin position="58"/>
        <end position="367"/>
    </location>
</feature>
<dbReference type="AlphaFoldDB" id="A0AAR2KX24"/>
<dbReference type="GeneID" id="108438690"/>
<dbReference type="PRINTS" id="PR01248">
    <property type="entry name" value="TYPE1KERATIN"/>
</dbReference>
<dbReference type="Gene3D" id="1.20.5.1160">
    <property type="entry name" value="Vasodilator-stimulated phosphoprotein"/>
    <property type="match status" value="1"/>
</dbReference>
<name>A0AAR2KX24_PYGNA</name>
<feature type="coiled-coil region" evidence="3">
    <location>
        <begin position="174"/>
        <end position="205"/>
    </location>
</feature>
<dbReference type="RefSeq" id="XP_017572161.1">
    <property type="nucleotide sequence ID" value="XM_017716672.1"/>
</dbReference>
<organism evidence="5 6">
    <name type="scientific">Pygocentrus nattereri</name>
    <name type="common">Red-bellied piranha</name>
    <dbReference type="NCBI Taxonomy" id="42514"/>
    <lineage>
        <taxon>Eukaryota</taxon>
        <taxon>Metazoa</taxon>
        <taxon>Chordata</taxon>
        <taxon>Craniata</taxon>
        <taxon>Vertebrata</taxon>
        <taxon>Euteleostomi</taxon>
        <taxon>Actinopterygii</taxon>
        <taxon>Neopterygii</taxon>
        <taxon>Teleostei</taxon>
        <taxon>Ostariophysi</taxon>
        <taxon>Characiformes</taxon>
        <taxon>Characoidei</taxon>
        <taxon>Pygocentrus</taxon>
    </lineage>
</organism>
<dbReference type="Ensembl" id="ENSPNAT00000060380.1">
    <property type="protein sequence ID" value="ENSPNAP00000066696.1"/>
    <property type="gene ID" value="ENSPNAG00000036505.1"/>
</dbReference>
<proteinExistence type="predicted"/>
<protein>
    <recommendedName>
        <fullName evidence="4">IF rod domain-containing protein</fullName>
    </recommendedName>
</protein>
<evidence type="ECO:0000256" key="2">
    <source>
        <dbReference type="ARBA" id="ARBA00023054"/>
    </source>
</evidence>
<evidence type="ECO:0000256" key="1">
    <source>
        <dbReference type="ARBA" id="ARBA00022754"/>
    </source>
</evidence>
<feature type="coiled-coil region" evidence="3">
    <location>
        <begin position="297"/>
        <end position="366"/>
    </location>
</feature>
<dbReference type="GeneTree" id="ENSGT00950000182969"/>
<evidence type="ECO:0000313" key="5">
    <source>
        <dbReference type="Ensembl" id="ENSPNAP00000066696.1"/>
    </source>
</evidence>
<dbReference type="SUPFAM" id="SSF64593">
    <property type="entry name" value="Intermediate filament protein, coiled coil region"/>
    <property type="match status" value="2"/>
</dbReference>
<reference evidence="5 6" key="1">
    <citation type="submission" date="2020-10" db="EMBL/GenBank/DDBJ databases">
        <title>Pygocentrus nattereri (red-bellied piranha) genome, fPygNat1, primary haplotype.</title>
        <authorList>
            <person name="Myers G."/>
            <person name="Meyer A."/>
            <person name="Karagic N."/>
            <person name="Pippel M."/>
            <person name="Winkler S."/>
            <person name="Tracey A."/>
            <person name="Wood J."/>
            <person name="Formenti G."/>
            <person name="Howe K."/>
            <person name="Fedrigo O."/>
            <person name="Jarvis E.D."/>
        </authorList>
    </citation>
    <scope>NUCLEOTIDE SEQUENCE [LARGE SCALE GENOMIC DNA]</scope>
</reference>
<keyword evidence="2 3" id="KW-0175">Coiled coil</keyword>
<dbReference type="FunFam" id="1.20.5.500:FF:000001">
    <property type="entry name" value="Type II keratin 23"/>
    <property type="match status" value="1"/>
</dbReference>
<reference evidence="5" key="3">
    <citation type="submission" date="2025-09" db="UniProtKB">
        <authorList>
            <consortium name="Ensembl"/>
        </authorList>
    </citation>
    <scope>IDENTIFICATION</scope>
</reference>
<evidence type="ECO:0000259" key="4">
    <source>
        <dbReference type="PROSITE" id="PS51842"/>
    </source>
</evidence>
<reference evidence="5" key="2">
    <citation type="submission" date="2025-08" db="UniProtKB">
        <authorList>
            <consortium name="Ensembl"/>
        </authorList>
    </citation>
    <scope>IDENTIFICATION</scope>
</reference>
<dbReference type="SMART" id="SM01391">
    <property type="entry name" value="Filament"/>
    <property type="match status" value="1"/>
</dbReference>
<dbReference type="Gene3D" id="1.20.5.170">
    <property type="match status" value="1"/>
</dbReference>
<dbReference type="PANTHER" id="PTHR23239">
    <property type="entry name" value="INTERMEDIATE FILAMENT"/>
    <property type="match status" value="1"/>
</dbReference>